<accession>A0ABP9R311</accession>
<feature type="domain" description="Tetracyclin repressor-like C-terminal" evidence="3">
    <location>
        <begin position="40"/>
        <end position="148"/>
    </location>
</feature>
<evidence type="ECO:0000256" key="1">
    <source>
        <dbReference type="ARBA" id="ARBA00023015"/>
    </source>
</evidence>
<dbReference type="InterPro" id="IPR011075">
    <property type="entry name" value="TetR_C"/>
</dbReference>
<dbReference type="Proteomes" id="UP001428817">
    <property type="component" value="Unassembled WGS sequence"/>
</dbReference>
<organism evidence="4 5">
    <name type="scientific">Pseudonocardia eucalypti</name>
    <dbReference type="NCBI Taxonomy" id="648755"/>
    <lineage>
        <taxon>Bacteria</taxon>
        <taxon>Bacillati</taxon>
        <taxon>Actinomycetota</taxon>
        <taxon>Actinomycetes</taxon>
        <taxon>Pseudonocardiales</taxon>
        <taxon>Pseudonocardiaceae</taxon>
        <taxon>Pseudonocardia</taxon>
    </lineage>
</organism>
<sequence length="245" mass="25980">MEAIAERSGAAKTTTYRHWPDKGAVLGGTIESIIPMATAPDSGSLRGDLARFAEELAGVLSAPPTSALVPALVDSAERDTAPAKPLAGFTAGRRAPIREAVARAAGRGEIDPRIDAEAVAELFLGPIFYRRLLSREPLDAPFTARTVNGVMAALPLLAQGSEPRPEGVIAVSGALASIFDAEPPRTVITPRARRSRPDRRAAWARSARRVAGGSPMRGLRRTCGTLTRGLRRTCGTLTRGLRQRC</sequence>
<dbReference type="InterPro" id="IPR036271">
    <property type="entry name" value="Tet_transcr_reg_TetR-rel_C_sf"/>
</dbReference>
<keyword evidence="5" id="KW-1185">Reference proteome</keyword>
<dbReference type="EMBL" id="BAABJP010000045">
    <property type="protein sequence ID" value="GAA5171042.1"/>
    <property type="molecule type" value="Genomic_DNA"/>
</dbReference>
<dbReference type="Gene3D" id="1.10.10.60">
    <property type="entry name" value="Homeodomain-like"/>
    <property type="match status" value="1"/>
</dbReference>
<keyword evidence="1" id="KW-0805">Transcription regulation</keyword>
<evidence type="ECO:0000313" key="4">
    <source>
        <dbReference type="EMBL" id="GAA5171042.1"/>
    </source>
</evidence>
<dbReference type="Pfam" id="PF16859">
    <property type="entry name" value="TetR_C_11"/>
    <property type="match status" value="1"/>
</dbReference>
<evidence type="ECO:0000256" key="2">
    <source>
        <dbReference type="ARBA" id="ARBA00023163"/>
    </source>
</evidence>
<proteinExistence type="predicted"/>
<protein>
    <recommendedName>
        <fullName evidence="3">Tetracyclin repressor-like C-terminal domain-containing protein</fullName>
    </recommendedName>
</protein>
<comment type="caution">
    <text evidence="4">The sequence shown here is derived from an EMBL/GenBank/DDBJ whole genome shotgun (WGS) entry which is preliminary data.</text>
</comment>
<name>A0ABP9R311_9PSEU</name>
<evidence type="ECO:0000313" key="5">
    <source>
        <dbReference type="Proteomes" id="UP001428817"/>
    </source>
</evidence>
<dbReference type="SUPFAM" id="SSF48498">
    <property type="entry name" value="Tetracyclin repressor-like, C-terminal domain"/>
    <property type="match status" value="1"/>
</dbReference>
<keyword evidence="2" id="KW-0804">Transcription</keyword>
<reference evidence="5" key="1">
    <citation type="journal article" date="2019" name="Int. J. Syst. Evol. Microbiol.">
        <title>The Global Catalogue of Microorganisms (GCM) 10K type strain sequencing project: providing services to taxonomists for standard genome sequencing and annotation.</title>
        <authorList>
            <consortium name="The Broad Institute Genomics Platform"/>
            <consortium name="The Broad Institute Genome Sequencing Center for Infectious Disease"/>
            <person name="Wu L."/>
            <person name="Ma J."/>
        </authorList>
    </citation>
    <scope>NUCLEOTIDE SEQUENCE [LARGE SCALE GENOMIC DNA]</scope>
    <source>
        <strain evidence="5">JCM 18303</strain>
    </source>
</reference>
<dbReference type="Gene3D" id="1.10.357.10">
    <property type="entry name" value="Tetracycline Repressor, domain 2"/>
    <property type="match status" value="1"/>
</dbReference>
<gene>
    <name evidence="4" type="ORF">GCM10023321_69040</name>
</gene>
<evidence type="ECO:0000259" key="3">
    <source>
        <dbReference type="Pfam" id="PF16859"/>
    </source>
</evidence>